<proteinExistence type="predicted"/>
<dbReference type="AlphaFoldDB" id="A0A1J4N822"/>
<evidence type="ECO:0000313" key="3">
    <source>
        <dbReference type="Proteomes" id="UP000033772"/>
    </source>
</evidence>
<dbReference type="InterPro" id="IPR037473">
    <property type="entry name" value="Lcp-like"/>
</dbReference>
<feature type="domain" description="ER-bound oxygenase mpaB/mpaB'/Rubber oxygenase catalytic" evidence="1">
    <location>
        <begin position="167"/>
        <end position="388"/>
    </location>
</feature>
<organism evidence="2 3">
    <name type="scientific">Nocardioides luteus</name>
    <dbReference type="NCBI Taxonomy" id="1844"/>
    <lineage>
        <taxon>Bacteria</taxon>
        <taxon>Bacillati</taxon>
        <taxon>Actinomycetota</taxon>
        <taxon>Actinomycetes</taxon>
        <taxon>Propionibacteriales</taxon>
        <taxon>Nocardioidaceae</taxon>
        <taxon>Nocardioides</taxon>
    </lineage>
</organism>
<comment type="caution">
    <text evidence="2">The sequence shown here is derived from an EMBL/GenBank/DDBJ whole genome shotgun (WGS) entry which is preliminary data.</text>
</comment>
<dbReference type="Proteomes" id="UP000033772">
    <property type="component" value="Unassembled WGS sequence"/>
</dbReference>
<dbReference type="RefSeq" id="WP_045547742.1">
    <property type="nucleotide sequence ID" value="NZ_JZDQ02000007.1"/>
</dbReference>
<dbReference type="STRING" id="1844.UG56_006560"/>
<dbReference type="Pfam" id="PF09995">
    <property type="entry name" value="MPAB_Lcp_cat"/>
    <property type="match status" value="1"/>
</dbReference>
<dbReference type="GO" id="GO:0016491">
    <property type="term" value="F:oxidoreductase activity"/>
    <property type="evidence" value="ECO:0007669"/>
    <property type="project" value="InterPro"/>
</dbReference>
<dbReference type="InterPro" id="IPR018713">
    <property type="entry name" value="MPAB/Lcp_cat_dom"/>
</dbReference>
<name>A0A1J4N822_9ACTN</name>
<accession>A0A1J4N822</accession>
<sequence>MTTLAQQGIQPAGFPTRFREGEARGRRLGRPLRLLGRIDEVDEELMERIGRAFGERDEAGARLAEAIRMRAGAPGKVTMGQLRTALEHGVAAVESPPPALAEFFAQVEATPDWVDWGLVDEGGRVFARLGQNAADVLLQLSLISGYRFGGPPDLLVATGGLTGSTTRRRLGETQHWAVSLRRPGALRPPGSGSGSDSSSGEAWRLTVHVRAMHALVNAGFEQRWDAGRWGLPINQADQAATLGLFDGVLIIGCRALGVPISRQDARALMHLWKYVGWLMGVDEDFLVDDEWERHRINYHVLLAQAAISEAGPQLAQAAVRVQRERRYPGWPSRLQRVRGWYETERLLSMLTVFLGVRSMRELGLPTRPPWAHAYVVPLNVVRYRVLGRTAKGRDRLERRGRRQADALLAGYFGGERASVGNLPE</sequence>
<evidence type="ECO:0000313" key="2">
    <source>
        <dbReference type="EMBL" id="OIJ27660.1"/>
    </source>
</evidence>
<dbReference type="OrthoDB" id="7614910at2"/>
<dbReference type="PANTHER" id="PTHR37539">
    <property type="entry name" value="SECRETED PROTEIN-RELATED"/>
    <property type="match status" value="1"/>
</dbReference>
<gene>
    <name evidence="2" type="ORF">UG56_006560</name>
</gene>
<dbReference type="PANTHER" id="PTHR37539:SF1">
    <property type="entry name" value="ER-BOUND OXYGENASE MPAB_MPAB'_RUBBER OXYGENASE CATALYTIC DOMAIN-CONTAINING PROTEIN"/>
    <property type="match status" value="1"/>
</dbReference>
<reference evidence="2" key="1">
    <citation type="submission" date="2016-10" db="EMBL/GenBank/DDBJ databases">
        <title>Draft Genome Sequence of Nocardioides luteus Strain BAFB, an Alkane-Degrading Bacterium Isolated from JP-7 Polluted Soil.</title>
        <authorList>
            <person name="Brown L."/>
            <person name="Ruiz O.N."/>
            <person name="Gunasekera T."/>
        </authorList>
    </citation>
    <scope>NUCLEOTIDE SEQUENCE [LARGE SCALE GENOMIC DNA]</scope>
    <source>
        <strain evidence="2">BAFB</strain>
    </source>
</reference>
<dbReference type="EMBL" id="JZDQ02000007">
    <property type="protein sequence ID" value="OIJ27660.1"/>
    <property type="molecule type" value="Genomic_DNA"/>
</dbReference>
<evidence type="ECO:0000259" key="1">
    <source>
        <dbReference type="Pfam" id="PF09995"/>
    </source>
</evidence>
<protein>
    <recommendedName>
        <fullName evidence="1">ER-bound oxygenase mpaB/mpaB'/Rubber oxygenase catalytic domain-containing protein</fullName>
    </recommendedName>
</protein>
<keyword evidence="3" id="KW-1185">Reference proteome</keyword>